<name>A0ABP0CY21_9PEZI</name>
<evidence type="ECO:0000313" key="2">
    <source>
        <dbReference type="Proteomes" id="UP001642405"/>
    </source>
</evidence>
<gene>
    <name evidence="1" type="ORF">SCUCBS95973_009791</name>
</gene>
<reference evidence="1 2" key="1">
    <citation type="submission" date="2024-01" db="EMBL/GenBank/DDBJ databases">
        <authorList>
            <person name="Allen C."/>
            <person name="Tagirdzhanova G."/>
        </authorList>
    </citation>
    <scope>NUCLEOTIDE SEQUENCE [LARGE SCALE GENOMIC DNA]</scope>
</reference>
<dbReference type="PANTHER" id="PTHR33875:SF2">
    <property type="entry name" value="ACR183CP"/>
    <property type="match status" value="1"/>
</dbReference>
<evidence type="ECO:0008006" key="3">
    <source>
        <dbReference type="Google" id="ProtNLM"/>
    </source>
</evidence>
<sequence length="225" mass="23979">MALAPKFAAHRLVFGDVSAAAASAAPLHTVEIFLDYVCPFSAKLFNTVYTGVVPALRGARAADIGSRVQFIFRQQVQPWHPSSTLVHEAGLAVQRAAVAAGSPALFWDFSAALFKDQKAYMDVNVVNEGRNATYRRLATLAGSVSPQLDAAAIYKELEVATAPSADGSVNVGNAVTNDLKLVIKAGRLVGVHVSPTVLFDGLVNNDISSSWTAEQWLAWLEKNAV</sequence>
<proteinExistence type="predicted"/>
<dbReference type="Proteomes" id="UP001642405">
    <property type="component" value="Unassembled WGS sequence"/>
</dbReference>
<keyword evidence="2" id="KW-1185">Reference proteome</keyword>
<accession>A0ABP0CY21</accession>
<dbReference type="SUPFAM" id="SSF52833">
    <property type="entry name" value="Thioredoxin-like"/>
    <property type="match status" value="1"/>
</dbReference>
<dbReference type="Gene3D" id="3.40.30.10">
    <property type="entry name" value="Glutaredoxin"/>
    <property type="match status" value="1"/>
</dbReference>
<dbReference type="InterPro" id="IPR036249">
    <property type="entry name" value="Thioredoxin-like_sf"/>
</dbReference>
<protein>
    <recommendedName>
        <fullName evidence="3">Thioredoxin-like fold domain-containing protein</fullName>
    </recommendedName>
</protein>
<dbReference type="CDD" id="cd02972">
    <property type="entry name" value="DsbA_family"/>
    <property type="match status" value="1"/>
</dbReference>
<comment type="caution">
    <text evidence="1">The sequence shown here is derived from an EMBL/GenBank/DDBJ whole genome shotgun (WGS) entry which is preliminary data.</text>
</comment>
<organism evidence="1 2">
    <name type="scientific">Sporothrix curviconia</name>
    <dbReference type="NCBI Taxonomy" id="1260050"/>
    <lineage>
        <taxon>Eukaryota</taxon>
        <taxon>Fungi</taxon>
        <taxon>Dikarya</taxon>
        <taxon>Ascomycota</taxon>
        <taxon>Pezizomycotina</taxon>
        <taxon>Sordariomycetes</taxon>
        <taxon>Sordariomycetidae</taxon>
        <taxon>Ophiostomatales</taxon>
        <taxon>Ophiostomataceae</taxon>
        <taxon>Sporothrix</taxon>
    </lineage>
</organism>
<dbReference type="EMBL" id="CAWUHB010000130">
    <property type="protein sequence ID" value="CAK7236978.1"/>
    <property type="molecule type" value="Genomic_DNA"/>
</dbReference>
<evidence type="ECO:0000313" key="1">
    <source>
        <dbReference type="EMBL" id="CAK7236978.1"/>
    </source>
</evidence>
<dbReference type="PANTHER" id="PTHR33875">
    <property type="entry name" value="OS09G0542200 PROTEIN"/>
    <property type="match status" value="1"/>
</dbReference>